<dbReference type="Proteomes" id="UP000176329">
    <property type="component" value="Unassembled WGS sequence"/>
</dbReference>
<accession>A0A1F6LRT9</accession>
<sequence>MVVEILIYSYDDNKRHAVEGGAELAFGPFESENLAKQWLHQHGFRSKWGHLNFYMRLKDEPGKMDLAAQIRLLSLTPPSGFYPW</sequence>
<evidence type="ECO:0000313" key="1">
    <source>
        <dbReference type="EMBL" id="OGH62110.1"/>
    </source>
</evidence>
<proteinExistence type="predicted"/>
<comment type="caution">
    <text evidence="1">The sequence shown here is derived from an EMBL/GenBank/DDBJ whole genome shotgun (WGS) entry which is preliminary data.</text>
</comment>
<evidence type="ECO:0000313" key="2">
    <source>
        <dbReference type="Proteomes" id="UP000176329"/>
    </source>
</evidence>
<dbReference type="AlphaFoldDB" id="A0A1F6LRT9"/>
<name>A0A1F6LRT9_9BACT</name>
<gene>
    <name evidence="1" type="ORF">A2848_01380</name>
</gene>
<organism evidence="1 2">
    <name type="scientific">Candidatus Magasanikbacteria bacterium RIFCSPHIGHO2_01_FULL_50_8</name>
    <dbReference type="NCBI Taxonomy" id="1798674"/>
    <lineage>
        <taxon>Bacteria</taxon>
        <taxon>Candidatus Magasanikiibacteriota</taxon>
    </lineage>
</organism>
<dbReference type="EMBL" id="MFPV01000020">
    <property type="protein sequence ID" value="OGH62110.1"/>
    <property type="molecule type" value="Genomic_DNA"/>
</dbReference>
<reference evidence="1 2" key="1">
    <citation type="journal article" date="2016" name="Nat. Commun.">
        <title>Thousands of microbial genomes shed light on interconnected biogeochemical processes in an aquifer system.</title>
        <authorList>
            <person name="Anantharaman K."/>
            <person name="Brown C.T."/>
            <person name="Hug L.A."/>
            <person name="Sharon I."/>
            <person name="Castelle C.J."/>
            <person name="Probst A.J."/>
            <person name="Thomas B.C."/>
            <person name="Singh A."/>
            <person name="Wilkins M.J."/>
            <person name="Karaoz U."/>
            <person name="Brodie E.L."/>
            <person name="Williams K.H."/>
            <person name="Hubbard S.S."/>
            <person name="Banfield J.F."/>
        </authorList>
    </citation>
    <scope>NUCLEOTIDE SEQUENCE [LARGE SCALE GENOMIC DNA]</scope>
</reference>
<protein>
    <submittedName>
        <fullName evidence="1">Uncharacterized protein</fullName>
    </submittedName>
</protein>